<evidence type="ECO:0000313" key="2">
    <source>
        <dbReference type="Proteomes" id="UP000499080"/>
    </source>
</evidence>
<proteinExistence type="predicted"/>
<reference evidence="1 2" key="1">
    <citation type="journal article" date="2019" name="Sci. Rep.">
        <title>Orb-weaving spider Araneus ventricosus genome elucidates the spidroin gene catalogue.</title>
        <authorList>
            <person name="Kono N."/>
            <person name="Nakamura H."/>
            <person name="Ohtoshi R."/>
            <person name="Moran D.A.P."/>
            <person name="Shinohara A."/>
            <person name="Yoshida Y."/>
            <person name="Fujiwara M."/>
            <person name="Mori M."/>
            <person name="Tomita M."/>
            <person name="Arakawa K."/>
        </authorList>
    </citation>
    <scope>NUCLEOTIDE SEQUENCE [LARGE SCALE GENOMIC DNA]</scope>
</reference>
<gene>
    <name evidence="1" type="ORF">AVEN_101397_1</name>
</gene>
<dbReference type="AlphaFoldDB" id="A0A4Y2MV51"/>
<organism evidence="1 2">
    <name type="scientific">Araneus ventricosus</name>
    <name type="common">Orbweaver spider</name>
    <name type="synonym">Epeira ventricosa</name>
    <dbReference type="NCBI Taxonomy" id="182803"/>
    <lineage>
        <taxon>Eukaryota</taxon>
        <taxon>Metazoa</taxon>
        <taxon>Ecdysozoa</taxon>
        <taxon>Arthropoda</taxon>
        <taxon>Chelicerata</taxon>
        <taxon>Arachnida</taxon>
        <taxon>Araneae</taxon>
        <taxon>Araneomorphae</taxon>
        <taxon>Entelegynae</taxon>
        <taxon>Araneoidea</taxon>
        <taxon>Araneidae</taxon>
        <taxon>Araneus</taxon>
    </lineage>
</organism>
<protein>
    <submittedName>
        <fullName evidence="1">Uncharacterized protein</fullName>
    </submittedName>
</protein>
<dbReference type="Proteomes" id="UP000499080">
    <property type="component" value="Unassembled WGS sequence"/>
</dbReference>
<keyword evidence="2" id="KW-1185">Reference proteome</keyword>
<evidence type="ECO:0000313" key="1">
    <source>
        <dbReference type="EMBL" id="GBN31058.1"/>
    </source>
</evidence>
<name>A0A4Y2MV51_ARAVE</name>
<comment type="caution">
    <text evidence="1">The sequence shown here is derived from an EMBL/GenBank/DDBJ whole genome shotgun (WGS) entry which is preliminary data.</text>
</comment>
<accession>A0A4Y2MV51</accession>
<sequence length="90" mass="10351">MNLNFFPIIESLKKFLNYLVGNPHQPTCPNLCKPYNGRLGDNKLNVFYTLCPEQEQGIKNRLSYKTQLFSHTSGEKDWSQMINLPGVEST</sequence>
<dbReference type="EMBL" id="BGPR01008027">
    <property type="protein sequence ID" value="GBN31058.1"/>
    <property type="molecule type" value="Genomic_DNA"/>
</dbReference>